<evidence type="ECO:0000256" key="2">
    <source>
        <dbReference type="SAM" id="MobiDB-lite"/>
    </source>
</evidence>
<proteinExistence type="predicted"/>
<sequence>MFVRRRQGCYFGLCFLLCCAVLVKAKEHDPLKAEEAKAAKAEQEMLKTSPLVSRTEDALIMAGGEVRSIQAQIADSQKRLKQLKSSFEEADESIHHFDKLREKDDLKLSDKQATLTRATELVNKARSEGRSEIRDRMLSEANQERGVAMERPAAVLLADSKKMDAQSNTVLHRSKSTQAKSLAALDLTMAQGLAEKASAGMRAAKVYFGRAIGEREDAVKAAGQAAKDVVDAASVSLAGNKGEEERRVLKKVVGGEEHGKQAMKDILAADGKAVDQAERQLGKVKQEVSSSKHQKGKLSDRMLLVQEHIDQLHQEFHAAQAQVVAAAKAHVLASKKLEEATAANLRAQTQLDKMRKEEVDTLKRELKEAQGAQLQSSSKFEEASRKLQGITGRRTALEVQISRLKLELQREKMKKEDEVNKAKTTDLLNKRLERTLEEEKVALKEAKLELAMKGKTLSDQEGGRGRSEDDEQEAAKGTRQEEDEDEDDGSYHSALAKEMKRQKRMEEEQQVAVHSAHEEAANIAKAQEEVEKQLEQVNALQGSHS</sequence>
<feature type="chain" id="PRO_5031320185" evidence="3">
    <location>
        <begin position="26"/>
        <end position="545"/>
    </location>
</feature>
<feature type="compositionally biased region" description="Basic and acidic residues" evidence="2">
    <location>
        <begin position="495"/>
        <end position="507"/>
    </location>
</feature>
<reference evidence="4" key="1">
    <citation type="submission" date="2021-01" db="EMBL/GenBank/DDBJ databases">
        <authorList>
            <person name="Corre E."/>
            <person name="Pelletier E."/>
            <person name="Niang G."/>
            <person name="Scheremetjew M."/>
            <person name="Finn R."/>
            <person name="Kale V."/>
            <person name="Holt S."/>
            <person name="Cochrane G."/>
            <person name="Meng A."/>
            <person name="Brown T."/>
            <person name="Cohen L."/>
        </authorList>
    </citation>
    <scope>NUCLEOTIDE SEQUENCE</scope>
    <source>
        <strain evidence="4">CCMP 2712</strain>
    </source>
</reference>
<keyword evidence="3" id="KW-0732">Signal</keyword>
<feature type="region of interest" description="Disordered" evidence="2">
    <location>
        <begin position="448"/>
        <end position="525"/>
    </location>
</feature>
<protein>
    <submittedName>
        <fullName evidence="4">Uncharacterized protein</fullName>
    </submittedName>
</protein>
<feature type="coiled-coil region" evidence="1">
    <location>
        <begin position="66"/>
        <end position="128"/>
    </location>
</feature>
<evidence type="ECO:0000256" key="1">
    <source>
        <dbReference type="SAM" id="Coils"/>
    </source>
</evidence>
<feature type="signal peptide" evidence="3">
    <location>
        <begin position="1"/>
        <end position="25"/>
    </location>
</feature>
<feature type="compositionally biased region" description="Basic and acidic residues" evidence="2">
    <location>
        <begin position="515"/>
        <end position="525"/>
    </location>
</feature>
<name>A0A7S4HBS0_GUITH</name>
<keyword evidence="1" id="KW-0175">Coiled coil</keyword>
<organism evidence="4">
    <name type="scientific">Guillardia theta</name>
    <name type="common">Cryptophyte</name>
    <name type="synonym">Cryptomonas phi</name>
    <dbReference type="NCBI Taxonomy" id="55529"/>
    <lineage>
        <taxon>Eukaryota</taxon>
        <taxon>Cryptophyceae</taxon>
        <taxon>Pyrenomonadales</taxon>
        <taxon>Geminigeraceae</taxon>
        <taxon>Guillardia</taxon>
    </lineage>
</organism>
<evidence type="ECO:0000313" key="4">
    <source>
        <dbReference type="EMBL" id="CAE2193880.1"/>
    </source>
</evidence>
<evidence type="ECO:0000256" key="3">
    <source>
        <dbReference type="SAM" id="SignalP"/>
    </source>
</evidence>
<dbReference type="AlphaFoldDB" id="A0A7S4HBS0"/>
<accession>A0A7S4HBS0</accession>
<gene>
    <name evidence="4" type="ORF">GTHE00462_LOCUS3191</name>
</gene>
<feature type="compositionally biased region" description="Basic and acidic residues" evidence="2">
    <location>
        <begin position="448"/>
        <end position="480"/>
    </location>
</feature>
<dbReference type="EMBL" id="HBKN01003802">
    <property type="protein sequence ID" value="CAE2193880.1"/>
    <property type="molecule type" value="Transcribed_RNA"/>
</dbReference>